<organism evidence="6 7">
    <name type="scientific">Tumebacillus flagellatus</name>
    <dbReference type="NCBI Taxonomy" id="1157490"/>
    <lineage>
        <taxon>Bacteria</taxon>
        <taxon>Bacillati</taxon>
        <taxon>Bacillota</taxon>
        <taxon>Bacilli</taxon>
        <taxon>Bacillales</taxon>
        <taxon>Alicyclobacillaceae</taxon>
        <taxon>Tumebacillus</taxon>
    </lineage>
</organism>
<dbReference type="SMART" id="SM00862">
    <property type="entry name" value="Trans_reg_C"/>
    <property type="match status" value="1"/>
</dbReference>
<dbReference type="Proteomes" id="UP000027931">
    <property type="component" value="Unassembled WGS sequence"/>
</dbReference>
<dbReference type="SUPFAM" id="SSF46894">
    <property type="entry name" value="C-terminal effector domain of the bipartite response regulators"/>
    <property type="match status" value="1"/>
</dbReference>
<dbReference type="OrthoDB" id="54343at2"/>
<dbReference type="STRING" id="1157490.EL26_05205"/>
<comment type="caution">
    <text evidence="6">The sequence shown here is derived from an EMBL/GenBank/DDBJ whole genome shotgun (WGS) entry which is preliminary data.</text>
</comment>
<reference evidence="6 7" key="1">
    <citation type="journal article" date="2013" name="Int. J. Syst. Evol. Microbiol.">
        <title>Tumebacillus flagellatus sp. nov., an alpha-amylase/pullulanase-producing bacterium isolated from cassava wastewater.</title>
        <authorList>
            <person name="Wang Q."/>
            <person name="Xie N."/>
            <person name="Qin Y."/>
            <person name="Shen N."/>
            <person name="Zhu J."/>
            <person name="Mi H."/>
            <person name="Huang R."/>
        </authorList>
    </citation>
    <scope>NUCLEOTIDE SEQUENCE [LARGE SCALE GENOMIC DNA]</scope>
    <source>
        <strain evidence="6 7">GST4</strain>
    </source>
</reference>
<dbReference type="Pfam" id="PF00486">
    <property type="entry name" value="Trans_reg_C"/>
    <property type="match status" value="1"/>
</dbReference>
<accession>A0A074LTQ0</accession>
<feature type="DNA-binding region" description="OmpR/PhoB-type" evidence="4">
    <location>
        <begin position="1"/>
        <end position="93"/>
    </location>
</feature>
<dbReference type="InterPro" id="IPR001867">
    <property type="entry name" value="OmpR/PhoB-type_DNA-bd"/>
</dbReference>
<keyword evidence="2 4" id="KW-0238">DNA-binding</keyword>
<sequence>MSQLHFQTDGLSVSYKGLTIALLPKEYALLDFLYQNRGHAFTREELLDRVWPLETPVDRTVDDHVYRLRKKLKPCAEVVSLDTVRSIGYRLTVKDVRPLTMMPSQTDAELNEYAQKMLSKYHLFGQGDALMMMYQQQKVLGIEIDPFYEVYIRFISGDFFWLVESEHVPIEHRLYLLLVLFAVAQDDTQEALDFIERALATDLLPEKNRTELYILDMLFAMMMTGRVDEVLERFTTVTYPLIEEKGWQEGFLMPTMLAESAAFFLAGQYEKMEGNLNRVEKMIQEAPYLRETGFYRLARGVWEIHNGRKAAGKATLEEGLDILRQSKFVPQYLFHLRKVVYFFEVQLDEPELCREYQGLWKDACKQYRLEEVAVKIREVLQNVLL</sequence>
<proteinExistence type="predicted"/>
<dbReference type="GO" id="GO:0003677">
    <property type="term" value="F:DNA binding"/>
    <property type="evidence" value="ECO:0007669"/>
    <property type="project" value="UniProtKB-UniRule"/>
</dbReference>
<evidence type="ECO:0000256" key="1">
    <source>
        <dbReference type="ARBA" id="ARBA00023015"/>
    </source>
</evidence>
<dbReference type="EMBL" id="JMIR01000004">
    <property type="protein sequence ID" value="KEO84499.1"/>
    <property type="molecule type" value="Genomic_DNA"/>
</dbReference>
<feature type="domain" description="OmpR/PhoB-type" evidence="5">
    <location>
        <begin position="1"/>
        <end position="93"/>
    </location>
</feature>
<evidence type="ECO:0000256" key="3">
    <source>
        <dbReference type="ARBA" id="ARBA00023163"/>
    </source>
</evidence>
<keyword evidence="7" id="KW-1185">Reference proteome</keyword>
<protein>
    <recommendedName>
        <fullName evidence="5">OmpR/PhoB-type domain-containing protein</fullName>
    </recommendedName>
</protein>
<dbReference type="RefSeq" id="WP_052036007.1">
    <property type="nucleotide sequence ID" value="NZ_JMIR01000004.1"/>
</dbReference>
<evidence type="ECO:0000259" key="5">
    <source>
        <dbReference type="PROSITE" id="PS51755"/>
    </source>
</evidence>
<dbReference type="eggNOG" id="COG0745">
    <property type="taxonomic scope" value="Bacteria"/>
</dbReference>
<evidence type="ECO:0000313" key="6">
    <source>
        <dbReference type="EMBL" id="KEO84499.1"/>
    </source>
</evidence>
<dbReference type="CDD" id="cd00383">
    <property type="entry name" value="trans_reg_C"/>
    <property type="match status" value="1"/>
</dbReference>
<dbReference type="InterPro" id="IPR036388">
    <property type="entry name" value="WH-like_DNA-bd_sf"/>
</dbReference>
<dbReference type="GO" id="GO:0006355">
    <property type="term" value="P:regulation of DNA-templated transcription"/>
    <property type="evidence" value="ECO:0007669"/>
    <property type="project" value="InterPro"/>
</dbReference>
<evidence type="ECO:0000256" key="2">
    <source>
        <dbReference type="ARBA" id="ARBA00023125"/>
    </source>
</evidence>
<keyword evidence="1" id="KW-0805">Transcription regulation</keyword>
<gene>
    <name evidence="6" type="ORF">EL26_05205</name>
</gene>
<keyword evidence="3" id="KW-0804">Transcription</keyword>
<dbReference type="InterPro" id="IPR016032">
    <property type="entry name" value="Sig_transdc_resp-reg_C-effctor"/>
</dbReference>
<evidence type="ECO:0000313" key="7">
    <source>
        <dbReference type="Proteomes" id="UP000027931"/>
    </source>
</evidence>
<dbReference type="Gene3D" id="1.10.10.10">
    <property type="entry name" value="Winged helix-like DNA-binding domain superfamily/Winged helix DNA-binding domain"/>
    <property type="match status" value="1"/>
</dbReference>
<dbReference type="AlphaFoldDB" id="A0A074LTQ0"/>
<dbReference type="GO" id="GO:0000160">
    <property type="term" value="P:phosphorelay signal transduction system"/>
    <property type="evidence" value="ECO:0007669"/>
    <property type="project" value="InterPro"/>
</dbReference>
<evidence type="ECO:0000256" key="4">
    <source>
        <dbReference type="PROSITE-ProRule" id="PRU01091"/>
    </source>
</evidence>
<name>A0A074LTQ0_9BACL</name>
<dbReference type="eggNOG" id="COG2909">
    <property type="taxonomic scope" value="Bacteria"/>
</dbReference>
<dbReference type="PROSITE" id="PS51755">
    <property type="entry name" value="OMPR_PHOB"/>
    <property type="match status" value="1"/>
</dbReference>